<dbReference type="PANTHER" id="PTHR23501">
    <property type="entry name" value="MAJOR FACILITATOR SUPERFAMILY"/>
    <property type="match status" value="1"/>
</dbReference>
<organism evidence="9 10">
    <name type="scientific">Sporothrix schenckii 1099-18</name>
    <dbReference type="NCBI Taxonomy" id="1397361"/>
    <lineage>
        <taxon>Eukaryota</taxon>
        <taxon>Fungi</taxon>
        <taxon>Dikarya</taxon>
        <taxon>Ascomycota</taxon>
        <taxon>Pezizomycotina</taxon>
        <taxon>Sordariomycetes</taxon>
        <taxon>Sordariomycetidae</taxon>
        <taxon>Ophiostomatales</taxon>
        <taxon>Ophiostomataceae</taxon>
        <taxon>Sporothrix</taxon>
    </lineage>
</organism>
<evidence type="ECO:0000256" key="4">
    <source>
        <dbReference type="ARBA" id="ARBA00022989"/>
    </source>
</evidence>
<feature type="transmembrane region" description="Helical" evidence="7">
    <location>
        <begin position="290"/>
        <end position="310"/>
    </location>
</feature>
<dbReference type="GO" id="GO:0022857">
    <property type="term" value="F:transmembrane transporter activity"/>
    <property type="evidence" value="ECO:0007669"/>
    <property type="project" value="InterPro"/>
</dbReference>
<feature type="transmembrane region" description="Helical" evidence="7">
    <location>
        <begin position="151"/>
        <end position="176"/>
    </location>
</feature>
<dbReference type="RefSeq" id="XP_016590578.1">
    <property type="nucleotide sequence ID" value="XM_016733960.1"/>
</dbReference>
<dbReference type="InterPro" id="IPR020846">
    <property type="entry name" value="MFS_dom"/>
</dbReference>
<feature type="transmembrane region" description="Helical" evidence="7">
    <location>
        <begin position="421"/>
        <end position="442"/>
    </location>
</feature>
<dbReference type="FunFam" id="1.20.1720.10:FF:000012">
    <property type="entry name" value="MFS toxin efflux pump (AflT)"/>
    <property type="match status" value="1"/>
</dbReference>
<sequence>MSYIEMESRPTTAATNGLEKQPQGQLDNDKVRTENVVGDGDAPSEKTAEQTYPPLRTVLVVMAALYLAMFLVSLDRIIIATAIPRITDEFHSINDIGWYGSAYVLSSCATQLLFGRIYAFYKNKVVFLAAIVLFEAGSALCGAAPNSVAFILGRALAGAGSAGVMAGAIVLSIPLVPLDKRPMFQSMLGAIFGVSSAIGPLIGGAFTSNVHLTWRWCFYINLPIGGASIVLILLFLHLPQPPRSHALPALEKAKRMDPIGTLLFTPAVVCFLLALEWGGTVYAWNSGRVIALFVVSGVLFVAWVASQAWLGSEYATVPGRIIRQRSVMAGFVFSMCNGGVLLSFTYYLAVWFQAIQGVDALQSGIRSLPFVLALVVASIIGGGLTTRFGYYTPFAIACSCLLSIGVGLTTTLQVDSGHSMWIGYQVVAGLGMGFGMQMSSLAAQTVLAPPDVPVGASLMFFGQGLGGSVFLCVTQSIFLQKLFQDLSTVMPAEAARQLVNTGATAIRSAVSASLLPAALVEYNKALTTAYYVPLAVACFGIVPALCFEWKSVKKAREAMMAGQKPAAATTAKNGEDASSAV</sequence>
<dbReference type="CDD" id="cd17502">
    <property type="entry name" value="MFS_Azr1_MDR_like"/>
    <property type="match status" value="1"/>
</dbReference>
<dbReference type="AlphaFoldDB" id="A0A0F2ME30"/>
<feature type="transmembrane region" description="Helical" evidence="7">
    <location>
        <begin position="331"/>
        <end position="352"/>
    </location>
</feature>
<feature type="transmembrane region" description="Helical" evidence="7">
    <location>
        <begin position="529"/>
        <end position="549"/>
    </location>
</feature>
<keyword evidence="5 7" id="KW-0472">Membrane</keyword>
<evidence type="ECO:0000256" key="2">
    <source>
        <dbReference type="ARBA" id="ARBA00022448"/>
    </source>
</evidence>
<comment type="caution">
    <text evidence="9">The sequence shown here is derived from an EMBL/GenBank/DDBJ whole genome shotgun (WGS) entry which is preliminary data.</text>
</comment>
<accession>A0A0F2ME30</accession>
<keyword evidence="2" id="KW-0813">Transport</keyword>
<protein>
    <submittedName>
        <fullName evidence="9">MFS multidrug transporter</fullName>
    </submittedName>
</protein>
<evidence type="ECO:0000313" key="9">
    <source>
        <dbReference type="EMBL" id="KJR87902.1"/>
    </source>
</evidence>
<feature type="transmembrane region" description="Helical" evidence="7">
    <location>
        <begin position="391"/>
        <end position="409"/>
    </location>
</feature>
<dbReference type="GO" id="GO:0005886">
    <property type="term" value="C:plasma membrane"/>
    <property type="evidence" value="ECO:0007669"/>
    <property type="project" value="TreeGrafter"/>
</dbReference>
<feature type="transmembrane region" description="Helical" evidence="7">
    <location>
        <begin position="364"/>
        <end position="384"/>
    </location>
</feature>
<reference evidence="9 10" key="2">
    <citation type="journal article" date="2015" name="Eukaryot. Cell">
        <title>Asexual propagation of a virulent clone complex in a human and feline outbreak of sporotrichosis.</title>
        <authorList>
            <person name="Teixeira Mde M."/>
            <person name="Rodrigues A.M."/>
            <person name="Tsui C.K."/>
            <person name="de Almeida L.G."/>
            <person name="Van Diepeningen A.D."/>
            <person name="van den Ende B.G."/>
            <person name="Fernandes G.F."/>
            <person name="Kano R."/>
            <person name="Hamelin R.C."/>
            <person name="Lopes-Bezerra L.M."/>
            <person name="Vasconcelos A.T."/>
            <person name="de Hoog S."/>
            <person name="de Camargo Z.P."/>
            <person name="Felipe M.S."/>
        </authorList>
    </citation>
    <scope>NUCLEOTIDE SEQUENCE [LARGE SCALE GENOMIC DNA]</scope>
    <source>
        <strain evidence="9 10">1099-18</strain>
    </source>
</reference>
<feature type="transmembrane region" description="Helical" evidence="7">
    <location>
        <begin position="126"/>
        <end position="145"/>
    </location>
</feature>
<evidence type="ECO:0000313" key="10">
    <source>
        <dbReference type="Proteomes" id="UP000033710"/>
    </source>
</evidence>
<name>A0A0F2ME30_SPOSC</name>
<evidence type="ECO:0000256" key="7">
    <source>
        <dbReference type="SAM" id="Phobius"/>
    </source>
</evidence>
<dbReference type="InterPro" id="IPR011701">
    <property type="entry name" value="MFS"/>
</dbReference>
<evidence type="ECO:0000256" key="6">
    <source>
        <dbReference type="SAM" id="MobiDB-lite"/>
    </source>
</evidence>
<feature type="domain" description="Major facilitator superfamily (MFS) profile" evidence="8">
    <location>
        <begin position="61"/>
        <end position="520"/>
    </location>
</feature>
<reference evidence="9 10" key="1">
    <citation type="journal article" date="2014" name="BMC Genomics">
        <title>Comparative genomics of the major fungal agents of human and animal Sporotrichosis: Sporothrix schenckii and Sporothrix brasiliensis.</title>
        <authorList>
            <person name="Teixeira M.M."/>
            <person name="de Almeida L.G."/>
            <person name="Kubitschek-Barreira P."/>
            <person name="Alves F.L."/>
            <person name="Kioshima E.S."/>
            <person name="Abadio A.K."/>
            <person name="Fernandes L."/>
            <person name="Derengowski L.S."/>
            <person name="Ferreira K.S."/>
            <person name="Souza R.C."/>
            <person name="Ruiz J.C."/>
            <person name="de Andrade N.C."/>
            <person name="Paes H.C."/>
            <person name="Nicola A.M."/>
            <person name="Albuquerque P."/>
            <person name="Gerber A.L."/>
            <person name="Martins V.P."/>
            <person name="Peconick L.D."/>
            <person name="Neto A.V."/>
            <person name="Chaucanez C.B."/>
            <person name="Silva P.A."/>
            <person name="Cunha O.L."/>
            <person name="de Oliveira F.F."/>
            <person name="dos Santos T.C."/>
            <person name="Barros A.L."/>
            <person name="Soares M.A."/>
            <person name="de Oliveira L.M."/>
            <person name="Marini M.M."/>
            <person name="Villalobos-Duno H."/>
            <person name="Cunha M.M."/>
            <person name="de Hoog S."/>
            <person name="da Silveira J.F."/>
            <person name="Henrissat B."/>
            <person name="Nino-Vega G.A."/>
            <person name="Cisalpino P.S."/>
            <person name="Mora-Montes H.M."/>
            <person name="Almeida S.R."/>
            <person name="Stajich J.E."/>
            <person name="Lopes-Bezerra L.M."/>
            <person name="Vasconcelos A.T."/>
            <person name="Felipe M.S."/>
        </authorList>
    </citation>
    <scope>NUCLEOTIDE SEQUENCE [LARGE SCALE GENOMIC DNA]</scope>
    <source>
        <strain evidence="9 10">1099-18</strain>
    </source>
</reference>
<evidence type="ECO:0000256" key="3">
    <source>
        <dbReference type="ARBA" id="ARBA00022692"/>
    </source>
</evidence>
<dbReference type="Pfam" id="PF07690">
    <property type="entry name" value="MFS_1"/>
    <property type="match status" value="1"/>
</dbReference>
<feature type="transmembrane region" description="Helical" evidence="7">
    <location>
        <begin position="188"/>
        <end position="206"/>
    </location>
</feature>
<proteinExistence type="predicted"/>
<feature type="transmembrane region" description="Helical" evidence="7">
    <location>
        <begin position="58"/>
        <end position="84"/>
    </location>
</feature>
<dbReference type="GeneID" id="27669237"/>
<dbReference type="PANTHER" id="PTHR23501:SF201">
    <property type="entry name" value="MFS AFLATOXIN EFFLUX PUMP"/>
    <property type="match status" value="1"/>
</dbReference>
<keyword evidence="4 7" id="KW-1133">Transmembrane helix</keyword>
<feature type="transmembrane region" description="Helical" evidence="7">
    <location>
        <begin position="218"/>
        <end position="238"/>
    </location>
</feature>
<dbReference type="PROSITE" id="PS50850">
    <property type="entry name" value="MFS"/>
    <property type="match status" value="1"/>
</dbReference>
<evidence type="ECO:0000259" key="8">
    <source>
        <dbReference type="PROSITE" id="PS50850"/>
    </source>
</evidence>
<evidence type="ECO:0000256" key="1">
    <source>
        <dbReference type="ARBA" id="ARBA00004141"/>
    </source>
</evidence>
<keyword evidence="3 7" id="KW-0812">Transmembrane</keyword>
<dbReference type="Proteomes" id="UP000033710">
    <property type="component" value="Unassembled WGS sequence"/>
</dbReference>
<dbReference type="VEuPathDB" id="FungiDB:SPSK_07296"/>
<dbReference type="OrthoDB" id="10021397at2759"/>
<gene>
    <name evidence="9" type="ORF">SPSK_07296</name>
</gene>
<dbReference type="KEGG" id="ssck:SPSK_07296"/>
<dbReference type="EMBL" id="AXCR01000004">
    <property type="protein sequence ID" value="KJR87902.1"/>
    <property type="molecule type" value="Genomic_DNA"/>
</dbReference>
<feature type="transmembrane region" description="Helical" evidence="7">
    <location>
        <begin position="454"/>
        <end position="478"/>
    </location>
</feature>
<dbReference type="FunFam" id="1.20.1250.20:FF:000196">
    <property type="entry name" value="MFS toxin efflux pump (AflT)"/>
    <property type="match status" value="1"/>
</dbReference>
<comment type="subcellular location">
    <subcellularLocation>
        <location evidence="1">Membrane</location>
        <topology evidence="1">Multi-pass membrane protein</topology>
    </subcellularLocation>
</comment>
<dbReference type="InterPro" id="IPR036259">
    <property type="entry name" value="MFS_trans_sf"/>
</dbReference>
<feature type="transmembrane region" description="Helical" evidence="7">
    <location>
        <begin position="259"/>
        <end position="284"/>
    </location>
</feature>
<evidence type="ECO:0000256" key="5">
    <source>
        <dbReference type="ARBA" id="ARBA00023136"/>
    </source>
</evidence>
<feature type="region of interest" description="Disordered" evidence="6">
    <location>
        <begin position="1"/>
        <end position="48"/>
    </location>
</feature>
<dbReference type="Gene3D" id="1.20.1250.20">
    <property type="entry name" value="MFS general substrate transporter like domains"/>
    <property type="match status" value="2"/>
</dbReference>
<dbReference type="SUPFAM" id="SSF103473">
    <property type="entry name" value="MFS general substrate transporter"/>
    <property type="match status" value="1"/>
</dbReference>